<evidence type="ECO:0000256" key="1">
    <source>
        <dbReference type="RuleBase" id="RU003939"/>
    </source>
</evidence>
<dbReference type="CDD" id="cd13836">
    <property type="entry name" value="IHF_B"/>
    <property type="match status" value="1"/>
</dbReference>
<dbReference type="AlphaFoldDB" id="A0A520XDM8"/>
<comment type="similarity">
    <text evidence="1">Belongs to the bacterial histone-like protein family.</text>
</comment>
<protein>
    <submittedName>
        <fullName evidence="2">Integration host factor subunit beta</fullName>
    </submittedName>
</protein>
<dbReference type="GO" id="GO:0005829">
    <property type="term" value="C:cytosol"/>
    <property type="evidence" value="ECO:0007669"/>
    <property type="project" value="TreeGrafter"/>
</dbReference>
<sequence length="92" mass="10683">MNKAQFTEKFASKNNIPIKLADRIIDTIINEIKETLIQGKRIEIRGFGSFFVKEYDTYTGRNPKTGEKIEVDKKVVPQFKVSKIYKNDLVED</sequence>
<accession>A0A520XDM8</accession>
<dbReference type="GO" id="GO:0030527">
    <property type="term" value="F:structural constituent of chromatin"/>
    <property type="evidence" value="ECO:0007669"/>
    <property type="project" value="InterPro"/>
</dbReference>
<dbReference type="SUPFAM" id="SSF47729">
    <property type="entry name" value="IHF-like DNA-binding proteins"/>
    <property type="match status" value="1"/>
</dbReference>
<reference evidence="2 3" key="1">
    <citation type="submission" date="2019-01" db="EMBL/GenBank/DDBJ databases">
        <title>Insights into ecological role of a new deltaproteobacterial order Candidatus Sinidesulfobacterales (Sva0485) by metagenomics and metatranscriptomics.</title>
        <authorList>
            <person name="Tan S."/>
            <person name="Liu J."/>
            <person name="Fang Y."/>
            <person name="Hedlund B."/>
            <person name="Lian Z.-H."/>
            <person name="Huang L.-Y."/>
            <person name="Li J.-T."/>
            <person name="Huang L.-N."/>
            <person name="Li W.-J."/>
            <person name="Jiang H.-C."/>
            <person name="Dong H.-L."/>
            <person name="Shu W.-S."/>
        </authorList>
    </citation>
    <scope>NUCLEOTIDE SEQUENCE [LARGE SCALE GENOMIC DNA]</scope>
    <source>
        <strain evidence="2">AP4</strain>
    </source>
</reference>
<evidence type="ECO:0000313" key="2">
    <source>
        <dbReference type="EMBL" id="RZV39281.1"/>
    </source>
</evidence>
<dbReference type="Proteomes" id="UP000322454">
    <property type="component" value="Unassembled WGS sequence"/>
</dbReference>
<dbReference type="PANTHER" id="PTHR33175">
    <property type="entry name" value="DNA-BINDING PROTEIN HU"/>
    <property type="match status" value="1"/>
</dbReference>
<dbReference type="Gene3D" id="4.10.520.10">
    <property type="entry name" value="IHF-like DNA-binding proteins"/>
    <property type="match status" value="1"/>
</dbReference>
<comment type="caution">
    <text evidence="2">The sequence shown here is derived from an EMBL/GenBank/DDBJ whole genome shotgun (WGS) entry which is preliminary data.</text>
</comment>
<dbReference type="InterPro" id="IPR010992">
    <property type="entry name" value="IHF-like_DNA-bd_dom_sf"/>
</dbReference>
<name>A0A520XDM8_9DELT</name>
<dbReference type="Pfam" id="PF00216">
    <property type="entry name" value="Bac_DNA_binding"/>
    <property type="match status" value="1"/>
</dbReference>
<gene>
    <name evidence="2" type="ORF">EVJ48_04960</name>
</gene>
<dbReference type="InterPro" id="IPR000119">
    <property type="entry name" value="Hist_DNA-bd"/>
</dbReference>
<organism evidence="2 3">
    <name type="scientific">Candidatus Acidulodesulfobacterium acidiphilum</name>
    <dbReference type="NCBI Taxonomy" id="2597224"/>
    <lineage>
        <taxon>Bacteria</taxon>
        <taxon>Deltaproteobacteria</taxon>
        <taxon>Candidatus Acidulodesulfobacterales</taxon>
        <taxon>Candidatus Acidulodesulfobacterium</taxon>
    </lineage>
</organism>
<evidence type="ECO:0000313" key="3">
    <source>
        <dbReference type="Proteomes" id="UP000322454"/>
    </source>
</evidence>
<dbReference type="PRINTS" id="PR01727">
    <property type="entry name" value="DNABINDINGHU"/>
</dbReference>
<dbReference type="EMBL" id="SHMQ01000011">
    <property type="protein sequence ID" value="RZV39281.1"/>
    <property type="molecule type" value="Genomic_DNA"/>
</dbReference>
<dbReference type="PANTHER" id="PTHR33175:SF5">
    <property type="entry name" value="INTEGRATION HOST FACTOR SUBUNIT BETA"/>
    <property type="match status" value="1"/>
</dbReference>
<dbReference type="SMART" id="SM00411">
    <property type="entry name" value="BHL"/>
    <property type="match status" value="1"/>
</dbReference>
<dbReference type="GO" id="GO:0003677">
    <property type="term" value="F:DNA binding"/>
    <property type="evidence" value="ECO:0007669"/>
    <property type="project" value="InterPro"/>
</dbReference>
<proteinExistence type="inferred from homology"/>